<gene>
    <name evidence="3" type="ORF">SAMN05421771_2070</name>
</gene>
<sequence>MKVLVFSVALGAISLITGSLSAQSGVMVAEQLPQSSSSQPMQFSELVMPSKSQDLPDAPQATPMNSGGPLHPPGMGPGPLLPQTFHDKFMAFAMTTVGPRALVGPAFPAAIRMANPPNHFPREWRQGAEAFGRDYGDQLATFATLQTGRFVAGAALHEDFRYHPSTSINFFMRAGHALTYTFVDQSDRGHVRPAIANFAGLAAGGYVGMSYLPTGFNDVTHADQRIVFQLSRLVGSNIGAEFAPDIFHFLAQHHFPTPKIPIPEWWVKR</sequence>
<evidence type="ECO:0008006" key="5">
    <source>
        <dbReference type="Google" id="ProtNLM"/>
    </source>
</evidence>
<dbReference type="RefSeq" id="WP_089839003.1">
    <property type="nucleotide sequence ID" value="NZ_FOZL01000001.1"/>
</dbReference>
<name>A0A1I6M9D2_9BACT</name>
<proteinExistence type="predicted"/>
<dbReference type="AlphaFoldDB" id="A0A1I6M9D2"/>
<dbReference type="EMBL" id="FOZL01000001">
    <property type="protein sequence ID" value="SFS12142.1"/>
    <property type="molecule type" value="Genomic_DNA"/>
</dbReference>
<dbReference type="OrthoDB" id="118852at2"/>
<organism evidence="3 4">
    <name type="scientific">Granulicella pectinivorans</name>
    <dbReference type="NCBI Taxonomy" id="474950"/>
    <lineage>
        <taxon>Bacteria</taxon>
        <taxon>Pseudomonadati</taxon>
        <taxon>Acidobacteriota</taxon>
        <taxon>Terriglobia</taxon>
        <taxon>Terriglobales</taxon>
        <taxon>Acidobacteriaceae</taxon>
        <taxon>Granulicella</taxon>
    </lineage>
</organism>
<reference evidence="3 4" key="1">
    <citation type="submission" date="2016-10" db="EMBL/GenBank/DDBJ databases">
        <authorList>
            <person name="de Groot N.N."/>
        </authorList>
    </citation>
    <scope>NUCLEOTIDE SEQUENCE [LARGE SCALE GENOMIC DNA]</scope>
    <source>
        <strain evidence="3 4">DSM 21001</strain>
    </source>
</reference>
<evidence type="ECO:0000256" key="1">
    <source>
        <dbReference type="SAM" id="MobiDB-lite"/>
    </source>
</evidence>
<feature type="chain" id="PRO_5011596061" description="Exosortase-associated protein, TIGR04073 family" evidence="2">
    <location>
        <begin position="23"/>
        <end position="269"/>
    </location>
</feature>
<protein>
    <recommendedName>
        <fullName evidence="5">Exosortase-associated protein, TIGR04073 family</fullName>
    </recommendedName>
</protein>
<feature type="signal peptide" evidence="2">
    <location>
        <begin position="1"/>
        <end position="22"/>
    </location>
</feature>
<evidence type="ECO:0000313" key="4">
    <source>
        <dbReference type="Proteomes" id="UP000199024"/>
    </source>
</evidence>
<evidence type="ECO:0000256" key="2">
    <source>
        <dbReference type="SAM" id="SignalP"/>
    </source>
</evidence>
<feature type="region of interest" description="Disordered" evidence="1">
    <location>
        <begin position="48"/>
        <end position="74"/>
    </location>
</feature>
<evidence type="ECO:0000313" key="3">
    <source>
        <dbReference type="EMBL" id="SFS12142.1"/>
    </source>
</evidence>
<accession>A0A1I6M9D2</accession>
<keyword evidence="4" id="KW-1185">Reference proteome</keyword>
<dbReference type="STRING" id="474950.SAMN05421771_2070"/>
<dbReference type="Proteomes" id="UP000199024">
    <property type="component" value="Unassembled WGS sequence"/>
</dbReference>
<keyword evidence="2" id="KW-0732">Signal</keyword>